<evidence type="ECO:0000256" key="1">
    <source>
        <dbReference type="SAM" id="MobiDB-lite"/>
    </source>
</evidence>
<gene>
    <name evidence="2" type="ORF">METZ01_LOCUS325735</name>
</gene>
<name>A0A382PLQ6_9ZZZZ</name>
<feature type="compositionally biased region" description="Basic and acidic residues" evidence="1">
    <location>
        <begin position="1"/>
        <end position="13"/>
    </location>
</feature>
<feature type="compositionally biased region" description="Basic and acidic residues" evidence="1">
    <location>
        <begin position="83"/>
        <end position="100"/>
    </location>
</feature>
<proteinExistence type="predicted"/>
<feature type="region of interest" description="Disordered" evidence="1">
    <location>
        <begin position="1"/>
        <end position="184"/>
    </location>
</feature>
<dbReference type="Gene3D" id="3.90.1530.10">
    <property type="entry name" value="Conserved hypothetical protein from pyrococcus furiosus pfu- 392566-001, ParB domain"/>
    <property type="match status" value="1"/>
</dbReference>
<dbReference type="SUPFAM" id="SSF110849">
    <property type="entry name" value="ParB/Sulfiredoxin"/>
    <property type="match status" value="1"/>
</dbReference>
<sequence>MFKLKDLIDEKKCGIGQNPEDTGCEPASGGKGKKKDKKSKEDEPKQAGLGGGWDKHDGPDSPDDAVGSDPEKESVIVQGIKQMADKNRGKHPKDQEKSVEVDGEETTNLCDVTVPGTNLFCGDNKGIPRAEMPQLKSKPWGKGEGEPWVLNDDGEWEPTKFEETDEEYAERVPSSQLPKDEKGEVNTEDLFKDKLDELGIEMSEPKPMNVSDLKATQNELKPANVAFMVDVLMTATPPPHKDKEAEDKWKLSEKLREPIIVSKDGYILDGHHRWAALVALDIANGGSGDIEMMVKQVDDTAEGLVEKTNNFTKD</sequence>
<dbReference type="InterPro" id="IPR036086">
    <property type="entry name" value="ParB/Sulfiredoxin_sf"/>
</dbReference>
<organism evidence="2">
    <name type="scientific">marine metagenome</name>
    <dbReference type="NCBI Taxonomy" id="408172"/>
    <lineage>
        <taxon>unclassified sequences</taxon>
        <taxon>metagenomes</taxon>
        <taxon>ecological metagenomes</taxon>
    </lineage>
</organism>
<dbReference type="AlphaFoldDB" id="A0A382PLQ6"/>
<protein>
    <submittedName>
        <fullName evidence="2">Uncharacterized protein</fullName>
    </submittedName>
</protein>
<feature type="non-terminal residue" evidence="2">
    <location>
        <position position="314"/>
    </location>
</feature>
<dbReference type="EMBL" id="UINC01107479">
    <property type="protein sequence ID" value="SVC72881.1"/>
    <property type="molecule type" value="Genomic_DNA"/>
</dbReference>
<evidence type="ECO:0000313" key="2">
    <source>
        <dbReference type="EMBL" id="SVC72881.1"/>
    </source>
</evidence>
<accession>A0A382PLQ6</accession>
<reference evidence="2" key="1">
    <citation type="submission" date="2018-05" db="EMBL/GenBank/DDBJ databases">
        <authorList>
            <person name="Lanie J.A."/>
            <person name="Ng W.-L."/>
            <person name="Kazmierczak K.M."/>
            <person name="Andrzejewski T.M."/>
            <person name="Davidsen T.M."/>
            <person name="Wayne K.J."/>
            <person name="Tettelin H."/>
            <person name="Glass J.I."/>
            <person name="Rusch D."/>
            <person name="Podicherti R."/>
            <person name="Tsui H.-C.T."/>
            <person name="Winkler M.E."/>
        </authorList>
    </citation>
    <scope>NUCLEOTIDE SEQUENCE</scope>
</reference>